<keyword evidence="2 7" id="KW-0813">Transport</keyword>
<dbReference type="AlphaFoldDB" id="A0A6M3ZKI8"/>
<dbReference type="PANTHER" id="PTHR43005:SF2">
    <property type="entry name" value="INTEGRAL MEMBRANE SUGAR TRANSPORT PROTEIN"/>
    <property type="match status" value="1"/>
</dbReference>
<dbReference type="InterPro" id="IPR035906">
    <property type="entry name" value="MetI-like_sf"/>
</dbReference>
<dbReference type="InterPro" id="IPR000515">
    <property type="entry name" value="MetI-like"/>
</dbReference>
<dbReference type="PANTHER" id="PTHR43005">
    <property type="entry name" value="BLR7065 PROTEIN"/>
    <property type="match status" value="1"/>
</dbReference>
<feature type="transmembrane region" description="Helical" evidence="7">
    <location>
        <begin position="294"/>
        <end position="316"/>
    </location>
</feature>
<evidence type="ECO:0000259" key="9">
    <source>
        <dbReference type="PROSITE" id="PS50928"/>
    </source>
</evidence>
<organism evidence="10 11">
    <name type="scientific">Herbaspirillum rubrisubalbicans Os34</name>
    <dbReference type="NCBI Taxonomy" id="1235827"/>
    <lineage>
        <taxon>Bacteria</taxon>
        <taxon>Pseudomonadati</taxon>
        <taxon>Pseudomonadota</taxon>
        <taxon>Betaproteobacteria</taxon>
        <taxon>Burkholderiales</taxon>
        <taxon>Oxalobacteraceae</taxon>
        <taxon>Herbaspirillum</taxon>
    </lineage>
</organism>
<evidence type="ECO:0000256" key="7">
    <source>
        <dbReference type="RuleBase" id="RU363032"/>
    </source>
</evidence>
<evidence type="ECO:0000256" key="5">
    <source>
        <dbReference type="ARBA" id="ARBA00022989"/>
    </source>
</evidence>
<dbReference type="PROSITE" id="PS50928">
    <property type="entry name" value="ABC_TM1"/>
    <property type="match status" value="1"/>
</dbReference>
<dbReference type="Proteomes" id="UP000501648">
    <property type="component" value="Chromosome"/>
</dbReference>
<feature type="domain" description="ABC transmembrane type-1" evidence="9">
    <location>
        <begin position="104"/>
        <end position="315"/>
    </location>
</feature>
<comment type="similarity">
    <text evidence="7">Belongs to the binding-protein-dependent transport system permease family.</text>
</comment>
<feature type="transmembrane region" description="Helical" evidence="7">
    <location>
        <begin position="53"/>
        <end position="72"/>
    </location>
</feature>
<evidence type="ECO:0000313" key="11">
    <source>
        <dbReference type="Proteomes" id="UP000501648"/>
    </source>
</evidence>
<gene>
    <name evidence="10" type="ORF">C798_02380</name>
</gene>
<evidence type="ECO:0000256" key="1">
    <source>
        <dbReference type="ARBA" id="ARBA00004651"/>
    </source>
</evidence>
<dbReference type="EMBL" id="CP008956">
    <property type="protein sequence ID" value="QJP99116.1"/>
    <property type="molecule type" value="Genomic_DNA"/>
</dbReference>
<keyword evidence="5 7" id="KW-1133">Transmembrane helix</keyword>
<dbReference type="GO" id="GO:0005886">
    <property type="term" value="C:plasma membrane"/>
    <property type="evidence" value="ECO:0007669"/>
    <property type="project" value="UniProtKB-SubCell"/>
</dbReference>
<evidence type="ECO:0000256" key="4">
    <source>
        <dbReference type="ARBA" id="ARBA00022692"/>
    </source>
</evidence>
<sequence length="329" mass="36321">MSTIHSTQVSPPPGAPPKSTKMPSPFQLAARALRSPPRKERFNPIRLMQTPSVLLLLAWMIVPLVMTIYFSVNRYNLMAPDQTGFVGLENYRFLLQDPAFWPSIGNTALLIGSVLAISVIGGTLLAVLFDQPFRGRGIARLLVIGPFFVMPTVAALIWKNMIMHPVYGILAYVMRHLGLEPIDWLAEYPMLSVIIIVAWQWIPFAFLILLTALQSLDHDQKEAAQLDGAGPVRIFFYIVLPHLKRAITVVIMIETIFLLSVFAEIFTTTAGGPGTATTNLTFLVYAIGLQQFDIGIASAGGIFAVVLANIVSFFLVRMLARNLKGVNEK</sequence>
<feature type="region of interest" description="Disordered" evidence="8">
    <location>
        <begin position="1"/>
        <end position="23"/>
    </location>
</feature>
<accession>A0A6M3ZKI8</accession>
<protein>
    <submittedName>
        <fullName evidence="10">Sugar ABC transporter permease</fullName>
    </submittedName>
</protein>
<dbReference type="Gene3D" id="1.10.3720.10">
    <property type="entry name" value="MetI-like"/>
    <property type="match status" value="1"/>
</dbReference>
<name>A0A6M3ZKI8_9BURK</name>
<evidence type="ECO:0000256" key="6">
    <source>
        <dbReference type="ARBA" id="ARBA00023136"/>
    </source>
</evidence>
<feature type="transmembrane region" description="Helical" evidence="7">
    <location>
        <begin position="141"/>
        <end position="158"/>
    </location>
</feature>
<feature type="transmembrane region" description="Helical" evidence="7">
    <location>
        <begin position="190"/>
        <end position="213"/>
    </location>
</feature>
<dbReference type="Pfam" id="PF00528">
    <property type="entry name" value="BPD_transp_1"/>
    <property type="match status" value="1"/>
</dbReference>
<evidence type="ECO:0000256" key="8">
    <source>
        <dbReference type="SAM" id="MobiDB-lite"/>
    </source>
</evidence>
<feature type="transmembrane region" description="Helical" evidence="7">
    <location>
        <begin position="246"/>
        <end position="266"/>
    </location>
</feature>
<comment type="subcellular location">
    <subcellularLocation>
        <location evidence="1 7">Cell membrane</location>
        <topology evidence="1 7">Multi-pass membrane protein</topology>
    </subcellularLocation>
</comment>
<proteinExistence type="inferred from homology"/>
<dbReference type="RefSeq" id="WP_017454279.1">
    <property type="nucleotide sequence ID" value="NZ_CP008956.1"/>
</dbReference>
<evidence type="ECO:0000256" key="3">
    <source>
        <dbReference type="ARBA" id="ARBA00022475"/>
    </source>
</evidence>
<keyword evidence="6 7" id="KW-0472">Membrane</keyword>
<dbReference type="CDD" id="cd06261">
    <property type="entry name" value="TM_PBP2"/>
    <property type="match status" value="1"/>
</dbReference>
<dbReference type="GO" id="GO:0055085">
    <property type="term" value="P:transmembrane transport"/>
    <property type="evidence" value="ECO:0007669"/>
    <property type="project" value="InterPro"/>
</dbReference>
<keyword evidence="4 7" id="KW-0812">Transmembrane</keyword>
<dbReference type="SUPFAM" id="SSF161098">
    <property type="entry name" value="MetI-like"/>
    <property type="match status" value="1"/>
</dbReference>
<feature type="transmembrane region" description="Helical" evidence="7">
    <location>
        <begin position="108"/>
        <end position="129"/>
    </location>
</feature>
<evidence type="ECO:0000313" key="10">
    <source>
        <dbReference type="EMBL" id="QJP99116.1"/>
    </source>
</evidence>
<reference evidence="10 11" key="1">
    <citation type="journal article" date="2012" name="J. Bacteriol.">
        <title>Genome sequence of the pathogenic Herbaspirillum seropedicae strain Os34, isolated from rice roots.</title>
        <authorList>
            <person name="Ye W."/>
            <person name="Ye S."/>
            <person name="Liu J."/>
            <person name="Chang S."/>
            <person name="Chen M."/>
            <person name="Zhu B."/>
            <person name="Guo L."/>
            <person name="An Q."/>
        </authorList>
    </citation>
    <scope>NUCLEOTIDE SEQUENCE [LARGE SCALE GENOMIC DNA]</scope>
    <source>
        <strain evidence="10 11">Os34</strain>
    </source>
</reference>
<keyword evidence="3" id="KW-1003">Cell membrane</keyword>
<evidence type="ECO:0000256" key="2">
    <source>
        <dbReference type="ARBA" id="ARBA00022448"/>
    </source>
</evidence>